<dbReference type="EMBL" id="KV417288">
    <property type="protein sequence ID" value="KZO95579.1"/>
    <property type="molecule type" value="Genomic_DNA"/>
</dbReference>
<protein>
    <recommendedName>
        <fullName evidence="8">Glutathione hydrolase</fullName>
        <ecNumber evidence="8">2.3.2.2</ecNumber>
        <ecNumber evidence="8">3.4.19.13</ecNumber>
    </recommendedName>
    <alternativeName>
        <fullName evidence="8">Gamma-glutamyltransferase</fullName>
    </alternativeName>
    <alternativeName>
        <fullName evidence="8">Gamma-glutamyltranspeptidase</fullName>
    </alternativeName>
</protein>
<dbReference type="GO" id="GO:0006751">
    <property type="term" value="P:glutathione catabolic process"/>
    <property type="evidence" value="ECO:0007669"/>
    <property type="project" value="UniProtKB-UniRule"/>
</dbReference>
<organism evidence="11 12">
    <name type="scientific">Calocera viscosa (strain TUFC12733)</name>
    <dbReference type="NCBI Taxonomy" id="1330018"/>
    <lineage>
        <taxon>Eukaryota</taxon>
        <taxon>Fungi</taxon>
        <taxon>Dikarya</taxon>
        <taxon>Basidiomycota</taxon>
        <taxon>Agaricomycotina</taxon>
        <taxon>Dacrymycetes</taxon>
        <taxon>Dacrymycetales</taxon>
        <taxon>Dacrymycetaceae</taxon>
        <taxon>Calocera</taxon>
    </lineage>
</organism>
<dbReference type="NCBIfam" id="TIGR00066">
    <property type="entry name" value="g_glut_trans"/>
    <property type="match status" value="1"/>
</dbReference>
<dbReference type="GO" id="GO:0000324">
    <property type="term" value="C:fungal-type vacuole"/>
    <property type="evidence" value="ECO:0007669"/>
    <property type="project" value="TreeGrafter"/>
</dbReference>
<comment type="catalytic activity">
    <reaction evidence="5 8">
        <text>an N-terminal (5-L-glutamyl)-[peptide] + an alpha-amino acid = 5-L-glutamyl amino acid + an N-terminal L-alpha-aminoacyl-[peptide]</text>
        <dbReference type="Rhea" id="RHEA:23904"/>
        <dbReference type="Rhea" id="RHEA-COMP:9780"/>
        <dbReference type="Rhea" id="RHEA-COMP:9795"/>
        <dbReference type="ChEBI" id="CHEBI:77644"/>
        <dbReference type="ChEBI" id="CHEBI:78597"/>
        <dbReference type="ChEBI" id="CHEBI:78599"/>
        <dbReference type="ChEBI" id="CHEBI:78608"/>
        <dbReference type="EC" id="2.3.2.2"/>
    </reaction>
</comment>
<evidence type="ECO:0000256" key="4">
    <source>
        <dbReference type="ARBA" id="ARBA00009381"/>
    </source>
</evidence>
<keyword evidence="10" id="KW-1133">Transmembrane helix</keyword>
<dbReference type="Proteomes" id="UP000076738">
    <property type="component" value="Unassembled WGS sequence"/>
</dbReference>
<dbReference type="InterPro" id="IPR000101">
    <property type="entry name" value="GGT_peptidase"/>
</dbReference>
<evidence type="ECO:0000256" key="8">
    <source>
        <dbReference type="RuleBase" id="RU368068"/>
    </source>
</evidence>
<keyword evidence="10" id="KW-0472">Membrane</keyword>
<dbReference type="InterPro" id="IPR043138">
    <property type="entry name" value="GGT_lsub"/>
</dbReference>
<comment type="catalytic activity">
    <reaction evidence="1 8">
        <text>an S-substituted glutathione + H2O = an S-substituted L-cysteinylglycine + L-glutamate</text>
        <dbReference type="Rhea" id="RHEA:59468"/>
        <dbReference type="ChEBI" id="CHEBI:15377"/>
        <dbReference type="ChEBI" id="CHEBI:29985"/>
        <dbReference type="ChEBI" id="CHEBI:90779"/>
        <dbReference type="ChEBI" id="CHEBI:143103"/>
        <dbReference type="EC" id="3.4.19.13"/>
    </reaction>
</comment>
<dbReference type="FunFam" id="1.10.246.130:FF:000001">
    <property type="entry name" value="Gamma-glutamyltransferase 5 isoform 1"/>
    <property type="match status" value="1"/>
</dbReference>
<dbReference type="GO" id="GO:0005886">
    <property type="term" value="C:plasma membrane"/>
    <property type="evidence" value="ECO:0007669"/>
    <property type="project" value="TreeGrafter"/>
</dbReference>
<gene>
    <name evidence="11" type="ORF">CALVIDRAFT_537970</name>
</gene>
<dbReference type="PANTHER" id="PTHR11686">
    <property type="entry name" value="GAMMA GLUTAMYL TRANSPEPTIDASE"/>
    <property type="match status" value="1"/>
</dbReference>
<feature type="binding site" evidence="7">
    <location>
        <begin position="526"/>
        <end position="528"/>
    </location>
    <ligand>
        <name>L-glutamate</name>
        <dbReference type="ChEBI" id="CHEBI:29985"/>
    </ligand>
</feature>
<dbReference type="OrthoDB" id="1081007at2759"/>
<dbReference type="GO" id="GO:0103068">
    <property type="term" value="F:leukotriene C4 gamma-glutamyl transferase activity"/>
    <property type="evidence" value="ECO:0007669"/>
    <property type="project" value="UniProtKB-EC"/>
</dbReference>
<evidence type="ECO:0000256" key="3">
    <source>
        <dbReference type="ARBA" id="ARBA00005115"/>
    </source>
</evidence>
<evidence type="ECO:0000256" key="2">
    <source>
        <dbReference type="ARBA" id="ARBA00001089"/>
    </source>
</evidence>
<comment type="similarity">
    <text evidence="4">Belongs to the gamma-glutamyltransferase family.</text>
</comment>
<dbReference type="EC" id="2.3.2.2" evidence="8"/>
<comment type="catalytic activity">
    <reaction evidence="2 8">
        <text>glutathione + H2O = L-cysteinylglycine + L-glutamate</text>
        <dbReference type="Rhea" id="RHEA:28807"/>
        <dbReference type="ChEBI" id="CHEBI:15377"/>
        <dbReference type="ChEBI" id="CHEBI:29985"/>
        <dbReference type="ChEBI" id="CHEBI:57925"/>
        <dbReference type="ChEBI" id="CHEBI:61694"/>
        <dbReference type="EC" id="3.4.19.13"/>
    </reaction>
</comment>
<dbReference type="SUPFAM" id="SSF56235">
    <property type="entry name" value="N-terminal nucleophile aminohydrolases (Ntn hydrolases)"/>
    <property type="match status" value="1"/>
</dbReference>
<dbReference type="EC" id="3.4.19.13" evidence="8"/>
<keyword evidence="8" id="KW-0808">Transferase</keyword>
<dbReference type="GO" id="GO:0036374">
    <property type="term" value="F:glutathione hydrolase activity"/>
    <property type="evidence" value="ECO:0007669"/>
    <property type="project" value="UniProtKB-UniRule"/>
</dbReference>
<accession>A0A167LDK8</accession>
<evidence type="ECO:0000256" key="6">
    <source>
        <dbReference type="PIRSR" id="PIRSR600101-1"/>
    </source>
</evidence>
<comment type="function">
    <text evidence="8">Cleaves the gamma-glutamyl peptide bond of glutathione and glutathione conjugates.</text>
</comment>
<feature type="binding site" evidence="7">
    <location>
        <position position="601"/>
    </location>
    <ligand>
        <name>L-glutamate</name>
        <dbReference type="ChEBI" id="CHEBI:29985"/>
    </ligand>
</feature>
<evidence type="ECO:0000313" key="11">
    <source>
        <dbReference type="EMBL" id="KZO95579.1"/>
    </source>
</evidence>
<feature type="region of interest" description="Disordered" evidence="9">
    <location>
        <begin position="126"/>
        <end position="160"/>
    </location>
</feature>
<dbReference type="UniPathway" id="UPA00204"/>
<dbReference type="AlphaFoldDB" id="A0A167LDK8"/>
<dbReference type="InterPro" id="IPR043137">
    <property type="entry name" value="GGT_ssub_C"/>
</dbReference>
<feature type="binding site" evidence="7">
    <location>
        <position position="550"/>
    </location>
    <ligand>
        <name>L-glutamate</name>
        <dbReference type="ChEBI" id="CHEBI:29985"/>
    </ligand>
</feature>
<dbReference type="PANTHER" id="PTHR11686:SF9">
    <property type="entry name" value="RE13973P"/>
    <property type="match status" value="1"/>
</dbReference>
<keyword evidence="8" id="KW-0378">Hydrolase</keyword>
<evidence type="ECO:0000256" key="7">
    <source>
        <dbReference type="PIRSR" id="PIRSR600101-2"/>
    </source>
</evidence>
<dbReference type="Gene3D" id="1.10.246.130">
    <property type="match status" value="1"/>
</dbReference>
<feature type="active site" description="Nucleophile" evidence="6">
    <location>
        <position position="508"/>
    </location>
</feature>
<keyword evidence="10" id="KW-0812">Transmembrane</keyword>
<feature type="compositionally biased region" description="Basic residues" evidence="9">
    <location>
        <begin position="11"/>
        <end position="21"/>
    </location>
</feature>
<keyword evidence="12" id="KW-1185">Reference proteome</keyword>
<dbReference type="InterPro" id="IPR029055">
    <property type="entry name" value="Ntn_hydrolases_N"/>
</dbReference>
<evidence type="ECO:0000256" key="1">
    <source>
        <dbReference type="ARBA" id="ARBA00001049"/>
    </source>
</evidence>
<sequence length="698" mass="75771">MAGIEEVVHKQSQHAKPHSHVKWATQPASDNERTPLLDDDIERANEQQGDRDDDGDANGSVSRLHRKSKIGLLLGGGVRRPSYTGISDADRAAIKRRRWWKYAAAWALLALTVVGVIIGAMELDKDDHPTGPYPEPPRRSPAPSGTFSVPHVEPTGKPRNPAYMVKATHGAVATENELCSEMGVDILKAGGSAVDAVVSSALCVGTLNSFSSGIGGGGFMTIRPPSGGKPISIDFREVAPAGSNETMFGKDPMTSLFGGLAVGVPGELRGLELAHRLYGRLPWKDVVEPVAKLAAGWRVQKELARRIPWLEEFGRRDQIAPEWYDIFASQGAWLKEGDWIERKNYSRTLHTIAEHGADAFYTGEIAESIIAKIRATGGIMTMEDFAAYKPNMYDSIVGTYRGNTVYTTAAPTSGPVLLHVLNMCEKFDFPGEGLTGLNIHRVVEALKFGFAARTEIGDLAFFPNHTARITEISSKEFSANKWAMIDEEQTHDADYYGPIFDIPADHGTTHMSIVDEDGMAVALTTTVNLIFGSQVMDPVTGVILNDELDDFSRPGIPNYFGFPPSPYNYPAPGKRPVSSTTPTIIERPDGSFLMALGGSGGSRIFGGVAQVILGMDWGWDIGQSVEHPRVHDQLYPAELSIESTFPDSLVDTLEIKGHNISMFDINDGRCEIQAVKAGDDGFLYAASDSRKNGIPAGY</sequence>
<proteinExistence type="inferred from homology"/>
<evidence type="ECO:0000256" key="10">
    <source>
        <dbReference type="SAM" id="Phobius"/>
    </source>
</evidence>
<evidence type="ECO:0000256" key="9">
    <source>
        <dbReference type="SAM" id="MobiDB-lite"/>
    </source>
</evidence>
<comment type="pathway">
    <text evidence="3 8">Sulfur metabolism; glutathione metabolism.</text>
</comment>
<feature type="compositionally biased region" description="Basic and acidic residues" evidence="9">
    <location>
        <begin position="30"/>
        <end position="50"/>
    </location>
</feature>
<reference evidence="11 12" key="1">
    <citation type="journal article" date="2016" name="Mol. Biol. Evol.">
        <title>Comparative Genomics of Early-Diverging Mushroom-Forming Fungi Provides Insights into the Origins of Lignocellulose Decay Capabilities.</title>
        <authorList>
            <person name="Nagy L.G."/>
            <person name="Riley R."/>
            <person name="Tritt A."/>
            <person name="Adam C."/>
            <person name="Daum C."/>
            <person name="Floudas D."/>
            <person name="Sun H."/>
            <person name="Yadav J.S."/>
            <person name="Pangilinan J."/>
            <person name="Larsson K.H."/>
            <person name="Matsuura K."/>
            <person name="Barry K."/>
            <person name="Labutti K."/>
            <person name="Kuo R."/>
            <person name="Ohm R.A."/>
            <person name="Bhattacharya S.S."/>
            <person name="Shirouzu T."/>
            <person name="Yoshinaga Y."/>
            <person name="Martin F.M."/>
            <person name="Grigoriev I.V."/>
            <person name="Hibbett D.S."/>
        </authorList>
    </citation>
    <scope>NUCLEOTIDE SEQUENCE [LARGE SCALE GENOMIC DNA]</scope>
    <source>
        <strain evidence="11 12">TUFC12733</strain>
    </source>
</reference>
<feature type="binding site" evidence="7">
    <location>
        <position position="236"/>
    </location>
    <ligand>
        <name>L-glutamate</name>
        <dbReference type="ChEBI" id="CHEBI:29985"/>
    </ligand>
</feature>
<dbReference type="STRING" id="1330018.A0A167LDK8"/>
<dbReference type="Pfam" id="PF01019">
    <property type="entry name" value="G_glu_transpept"/>
    <property type="match status" value="1"/>
</dbReference>
<feature type="binding site" evidence="7">
    <location>
        <begin position="578"/>
        <end position="579"/>
    </location>
    <ligand>
        <name>L-glutamate</name>
        <dbReference type="ChEBI" id="CHEBI:29985"/>
    </ligand>
</feature>
<name>A0A167LDK8_CALVF</name>
<dbReference type="PRINTS" id="PR01210">
    <property type="entry name" value="GGTRANSPTASE"/>
</dbReference>
<evidence type="ECO:0000313" key="12">
    <source>
        <dbReference type="Proteomes" id="UP000076738"/>
    </source>
</evidence>
<dbReference type="FunFam" id="3.60.20.40:FF:000001">
    <property type="entry name" value="Gamma-glutamyltranspeptidase 1"/>
    <property type="match status" value="1"/>
</dbReference>
<dbReference type="Gene3D" id="3.60.20.40">
    <property type="match status" value="1"/>
</dbReference>
<feature type="transmembrane region" description="Helical" evidence="10">
    <location>
        <begin position="99"/>
        <end position="121"/>
    </location>
</feature>
<keyword evidence="8" id="KW-0012">Acyltransferase</keyword>
<evidence type="ECO:0000256" key="5">
    <source>
        <dbReference type="ARBA" id="ARBA00047417"/>
    </source>
</evidence>
<feature type="region of interest" description="Disordered" evidence="9">
    <location>
        <begin position="1"/>
        <end position="63"/>
    </location>
</feature>